<keyword evidence="14" id="KW-1185">Reference proteome</keyword>
<feature type="transmembrane region" description="Helical" evidence="11">
    <location>
        <begin position="320"/>
        <end position="344"/>
    </location>
</feature>
<evidence type="ECO:0000256" key="3">
    <source>
        <dbReference type="ARBA" id="ARBA00022692"/>
    </source>
</evidence>
<feature type="transmembrane region" description="Helical" evidence="11">
    <location>
        <begin position="21"/>
        <end position="42"/>
    </location>
</feature>
<evidence type="ECO:0000259" key="12">
    <source>
        <dbReference type="PROSITE" id="PS51371"/>
    </source>
</evidence>
<protein>
    <submittedName>
        <fullName evidence="13">Chloride channel protein</fullName>
    </submittedName>
</protein>
<reference evidence="13" key="1">
    <citation type="submission" date="2022-10" db="EMBL/GenBank/DDBJ databases">
        <authorList>
            <person name="Yu W.X."/>
        </authorList>
    </citation>
    <scope>NUCLEOTIDE SEQUENCE</scope>
    <source>
        <strain evidence="13">AAT</strain>
    </source>
</reference>
<feature type="transmembrane region" description="Helical" evidence="11">
    <location>
        <begin position="271"/>
        <end position="289"/>
    </location>
</feature>
<dbReference type="PROSITE" id="PS51371">
    <property type="entry name" value="CBS"/>
    <property type="match status" value="2"/>
</dbReference>
<organism evidence="13 14">
    <name type="scientific">Plebeiibacterium sediminum</name>
    <dbReference type="NCBI Taxonomy" id="2992112"/>
    <lineage>
        <taxon>Bacteria</taxon>
        <taxon>Pseudomonadati</taxon>
        <taxon>Bacteroidota</taxon>
        <taxon>Bacteroidia</taxon>
        <taxon>Marinilabiliales</taxon>
        <taxon>Marinilabiliaceae</taxon>
        <taxon>Plebeiibacterium</taxon>
    </lineage>
</organism>
<accession>A0AAE3M347</accession>
<dbReference type="GO" id="GO:0005254">
    <property type="term" value="F:chloride channel activity"/>
    <property type="evidence" value="ECO:0007669"/>
    <property type="project" value="UniProtKB-KW"/>
</dbReference>
<dbReference type="CDD" id="cd02205">
    <property type="entry name" value="CBS_pair_SF"/>
    <property type="match status" value="1"/>
</dbReference>
<proteinExistence type="predicted"/>
<feature type="transmembrane region" description="Helical" evidence="11">
    <location>
        <begin position="64"/>
        <end position="85"/>
    </location>
</feature>
<dbReference type="PANTHER" id="PTHR43427">
    <property type="entry name" value="CHLORIDE CHANNEL PROTEIN CLC-E"/>
    <property type="match status" value="1"/>
</dbReference>
<dbReference type="CDD" id="cd00400">
    <property type="entry name" value="Voltage_gated_ClC"/>
    <property type="match status" value="1"/>
</dbReference>
<comment type="caution">
    <text evidence="13">The sequence shown here is derived from an EMBL/GenBank/DDBJ whole genome shotgun (WGS) entry which is preliminary data.</text>
</comment>
<feature type="domain" description="CBS" evidence="12">
    <location>
        <begin position="467"/>
        <end position="525"/>
    </location>
</feature>
<keyword evidence="8" id="KW-0868">Chloride</keyword>
<dbReference type="Gene3D" id="3.10.580.10">
    <property type="entry name" value="CBS-domain"/>
    <property type="match status" value="1"/>
</dbReference>
<keyword evidence="3 11" id="KW-0812">Transmembrane</keyword>
<feature type="transmembrane region" description="Helical" evidence="11">
    <location>
        <begin position="157"/>
        <end position="184"/>
    </location>
</feature>
<keyword evidence="7" id="KW-0869">Chloride channel</keyword>
<dbReference type="InterPro" id="IPR046342">
    <property type="entry name" value="CBS_dom_sf"/>
</dbReference>
<evidence type="ECO:0000256" key="7">
    <source>
        <dbReference type="ARBA" id="ARBA00023173"/>
    </source>
</evidence>
<comment type="subcellular location">
    <subcellularLocation>
        <location evidence="1">Membrane</location>
        <topology evidence="1">Multi-pass membrane protein</topology>
    </subcellularLocation>
</comment>
<dbReference type="SUPFAM" id="SSF81340">
    <property type="entry name" value="Clc chloride channel"/>
    <property type="match status" value="1"/>
</dbReference>
<dbReference type="InterPro" id="IPR050368">
    <property type="entry name" value="ClC-type_chloride_channel"/>
</dbReference>
<feature type="transmembrane region" description="Helical" evidence="11">
    <location>
        <begin position="412"/>
        <end position="432"/>
    </location>
</feature>
<dbReference type="RefSeq" id="WP_301189461.1">
    <property type="nucleotide sequence ID" value="NZ_JAPDPJ010000007.1"/>
</dbReference>
<dbReference type="EMBL" id="JAPDPJ010000007">
    <property type="protein sequence ID" value="MCW3785890.1"/>
    <property type="molecule type" value="Genomic_DNA"/>
</dbReference>
<feature type="transmembrane region" description="Helical" evidence="11">
    <location>
        <begin position="191"/>
        <end position="213"/>
    </location>
</feature>
<keyword evidence="6 11" id="KW-0472">Membrane</keyword>
<name>A0AAE3M347_9BACT</name>
<dbReference type="Pfam" id="PF00571">
    <property type="entry name" value="CBS"/>
    <property type="match status" value="2"/>
</dbReference>
<evidence type="ECO:0000256" key="5">
    <source>
        <dbReference type="ARBA" id="ARBA00023065"/>
    </source>
</evidence>
<dbReference type="PRINTS" id="PR00762">
    <property type="entry name" value="CLCHANNEL"/>
</dbReference>
<evidence type="ECO:0000313" key="14">
    <source>
        <dbReference type="Proteomes" id="UP001209229"/>
    </source>
</evidence>
<dbReference type="AlphaFoldDB" id="A0AAE3M347"/>
<evidence type="ECO:0000256" key="2">
    <source>
        <dbReference type="ARBA" id="ARBA00022448"/>
    </source>
</evidence>
<keyword evidence="4 11" id="KW-1133">Transmembrane helix</keyword>
<evidence type="ECO:0000256" key="1">
    <source>
        <dbReference type="ARBA" id="ARBA00004141"/>
    </source>
</evidence>
<feature type="transmembrane region" description="Helical" evidence="11">
    <location>
        <begin position="350"/>
        <end position="370"/>
    </location>
</feature>
<dbReference type="SUPFAM" id="SSF54631">
    <property type="entry name" value="CBS-domain pair"/>
    <property type="match status" value="1"/>
</dbReference>
<keyword evidence="10" id="KW-0129">CBS domain</keyword>
<feature type="transmembrane region" description="Helical" evidence="11">
    <location>
        <begin position="382"/>
        <end position="406"/>
    </location>
</feature>
<dbReference type="InterPro" id="IPR014743">
    <property type="entry name" value="Cl-channel_core"/>
</dbReference>
<dbReference type="InterPro" id="IPR001807">
    <property type="entry name" value="ClC"/>
</dbReference>
<dbReference type="GO" id="GO:0034707">
    <property type="term" value="C:chloride channel complex"/>
    <property type="evidence" value="ECO:0007669"/>
    <property type="project" value="UniProtKB-KW"/>
</dbReference>
<dbReference type="SMART" id="SM00116">
    <property type="entry name" value="CBS"/>
    <property type="match status" value="2"/>
</dbReference>
<feature type="domain" description="CBS" evidence="12">
    <location>
        <begin position="532"/>
        <end position="587"/>
    </location>
</feature>
<dbReference type="Pfam" id="PF00654">
    <property type="entry name" value="Voltage_CLC"/>
    <property type="match status" value="1"/>
</dbReference>
<dbReference type="Proteomes" id="UP001209229">
    <property type="component" value="Unassembled WGS sequence"/>
</dbReference>
<sequence length="592" mass="65325">MSGEKLLKKILIWRLRHVSNRQFLIILSIITGIAAGTAAVIIKKSVGYIHHIVHDTIALSGFEWLYLIAPGVGVLLTVLFIKYVVRRPVRHGIPNVLYAISKNQGKMNRHNMISSVIASSFTVGFGGSVGLEGPTVSTGAAIGANLGKLLHLNYRQITLLLGCACAGAMSAIFKAPIAAIVFALEVIMLDLTLTSLVPLLLSSASAVVVSYLFLGQEVVYPFVVEHTYTLRELTFYVLLGLACGFVATYFTRMYKYIEHLFEKINNGWSRLAIGAFCLGILMIFFPHLFGEGYEVINGALNGELSYLHDVGIFSHLNESFVNFLIIMTLTIGVKVIATSVTFGSGGVGGIFAPTLFMGANTGVLFATIINKFGWIDLPVKNFALIGMAGLIAGVLHAPLTGLFLIADLSGGYTMFLPLMITATISFVVAKTFEKHSVYTHQLAQRKELLTHDKDQNIMTMMDVNKLIETDFAIISPDATLGDLVKVISKAHRNLFPVVDEEGILQGMVKMDDIRVIIFQPEQYDKIKVKDIMYMPEYFISPDDSMEDLVEIFRKSGRFNIAVINKGKYRGFISRANAFTAYRNQLKRFSSHY</sequence>
<evidence type="ECO:0000256" key="4">
    <source>
        <dbReference type="ARBA" id="ARBA00022989"/>
    </source>
</evidence>
<keyword evidence="5" id="KW-0406">Ion transport</keyword>
<evidence type="ECO:0000256" key="9">
    <source>
        <dbReference type="ARBA" id="ARBA00023303"/>
    </source>
</evidence>
<evidence type="ECO:0000256" key="8">
    <source>
        <dbReference type="ARBA" id="ARBA00023214"/>
    </source>
</evidence>
<evidence type="ECO:0000256" key="11">
    <source>
        <dbReference type="SAM" id="Phobius"/>
    </source>
</evidence>
<keyword evidence="9" id="KW-0407">Ion channel</keyword>
<keyword evidence="2" id="KW-0813">Transport</keyword>
<dbReference type="InterPro" id="IPR000644">
    <property type="entry name" value="CBS_dom"/>
</dbReference>
<evidence type="ECO:0000313" key="13">
    <source>
        <dbReference type="EMBL" id="MCW3785890.1"/>
    </source>
</evidence>
<feature type="transmembrane region" description="Helical" evidence="11">
    <location>
        <begin position="233"/>
        <end position="250"/>
    </location>
</feature>
<gene>
    <name evidence="13" type="ORF">OM075_05395</name>
</gene>
<evidence type="ECO:0000256" key="10">
    <source>
        <dbReference type="PROSITE-ProRule" id="PRU00703"/>
    </source>
</evidence>
<dbReference type="PANTHER" id="PTHR43427:SF6">
    <property type="entry name" value="CHLORIDE CHANNEL PROTEIN CLC-E"/>
    <property type="match status" value="1"/>
</dbReference>
<evidence type="ECO:0000256" key="6">
    <source>
        <dbReference type="ARBA" id="ARBA00023136"/>
    </source>
</evidence>
<dbReference type="Gene3D" id="1.10.3080.10">
    <property type="entry name" value="Clc chloride channel"/>
    <property type="match status" value="1"/>
</dbReference>